<dbReference type="Gene3D" id="3.40.50.1470">
    <property type="entry name" value="Peptidyl-tRNA hydrolase"/>
    <property type="match status" value="1"/>
</dbReference>
<evidence type="ECO:0000256" key="2">
    <source>
        <dbReference type="ARBA" id="ARBA00022555"/>
    </source>
</evidence>
<comment type="caution">
    <text evidence="6">The sequence shown here is derived from an EMBL/GenBank/DDBJ whole genome shotgun (WGS) entry which is preliminary data.</text>
</comment>
<dbReference type="EMBL" id="VSSQ01043821">
    <property type="protein sequence ID" value="MPM97552.1"/>
    <property type="molecule type" value="Genomic_DNA"/>
</dbReference>
<dbReference type="NCBIfam" id="TIGR00447">
    <property type="entry name" value="pth"/>
    <property type="match status" value="1"/>
</dbReference>
<dbReference type="GO" id="GO:0000049">
    <property type="term" value="F:tRNA binding"/>
    <property type="evidence" value="ECO:0007669"/>
    <property type="project" value="UniProtKB-KW"/>
</dbReference>
<keyword evidence="2" id="KW-0820">tRNA-binding</keyword>
<dbReference type="InterPro" id="IPR018171">
    <property type="entry name" value="Pept_tRNA_hydro_CS"/>
</dbReference>
<evidence type="ECO:0000256" key="1">
    <source>
        <dbReference type="ARBA" id="ARBA00013260"/>
    </source>
</evidence>
<dbReference type="InterPro" id="IPR036416">
    <property type="entry name" value="Pept_tRNA_hydro_sf"/>
</dbReference>
<protein>
    <recommendedName>
        <fullName evidence="1">peptidyl-tRNA hydrolase</fullName>
        <ecNumber evidence="1">3.1.1.29</ecNumber>
    </recommendedName>
</protein>
<keyword evidence="3 6" id="KW-0378">Hydrolase</keyword>
<dbReference type="PROSITE" id="PS01196">
    <property type="entry name" value="PEPT_TRNA_HYDROL_2"/>
    <property type="match status" value="1"/>
</dbReference>
<dbReference type="GO" id="GO:0004045">
    <property type="term" value="F:peptidyl-tRNA hydrolase activity"/>
    <property type="evidence" value="ECO:0007669"/>
    <property type="project" value="UniProtKB-EC"/>
</dbReference>
<dbReference type="CDD" id="cd00462">
    <property type="entry name" value="PTH"/>
    <property type="match status" value="1"/>
</dbReference>
<dbReference type="Pfam" id="PF01195">
    <property type="entry name" value="Pept_tRNA_hydro"/>
    <property type="match status" value="1"/>
</dbReference>
<organism evidence="6">
    <name type="scientific">bioreactor metagenome</name>
    <dbReference type="NCBI Taxonomy" id="1076179"/>
    <lineage>
        <taxon>unclassified sequences</taxon>
        <taxon>metagenomes</taxon>
        <taxon>ecological metagenomes</taxon>
    </lineage>
</organism>
<evidence type="ECO:0000313" key="6">
    <source>
        <dbReference type="EMBL" id="MPM97552.1"/>
    </source>
</evidence>
<gene>
    <name evidence="6" type="primary">pth_37</name>
    <name evidence="6" type="ORF">SDC9_144726</name>
</gene>
<dbReference type="AlphaFoldDB" id="A0A645EAA4"/>
<evidence type="ECO:0000256" key="3">
    <source>
        <dbReference type="ARBA" id="ARBA00022801"/>
    </source>
</evidence>
<keyword evidence="4" id="KW-0694">RNA-binding</keyword>
<name>A0A645EAA4_9ZZZZ</name>
<dbReference type="PANTHER" id="PTHR17224:SF1">
    <property type="entry name" value="PEPTIDYL-TRNA HYDROLASE"/>
    <property type="match status" value="1"/>
</dbReference>
<dbReference type="HAMAP" id="MF_00083">
    <property type="entry name" value="Pept_tRNA_hydro_bact"/>
    <property type="match status" value="1"/>
</dbReference>
<accession>A0A645EAA4</accession>
<dbReference type="SUPFAM" id="SSF53178">
    <property type="entry name" value="Peptidyl-tRNA hydrolase-like"/>
    <property type="match status" value="1"/>
</dbReference>
<evidence type="ECO:0000256" key="4">
    <source>
        <dbReference type="ARBA" id="ARBA00022884"/>
    </source>
</evidence>
<dbReference type="PROSITE" id="PS01195">
    <property type="entry name" value="PEPT_TRNA_HYDROL_1"/>
    <property type="match status" value="1"/>
</dbReference>
<dbReference type="PANTHER" id="PTHR17224">
    <property type="entry name" value="PEPTIDYL-TRNA HYDROLASE"/>
    <property type="match status" value="1"/>
</dbReference>
<comment type="similarity">
    <text evidence="5">Belongs to the PTH family.</text>
</comment>
<evidence type="ECO:0000256" key="5">
    <source>
        <dbReference type="ARBA" id="ARBA00038063"/>
    </source>
</evidence>
<sequence>MVKLLVFLGNPGKVYARTRHNVGWMVAEHRHPQARWSEKFHGLVSSDNSTKLLKPSTYMNESGRSVRACMDFYGYAIDEILVVHDDLELPFGTLRLQKGGGLGGHNGLKSIRAHIQSDQFFRLRIGIGRPQHGSVASFVLERFTPDEEISLPLVIDLAEKMLTDAYSSLPVTNTLV</sequence>
<dbReference type="InterPro" id="IPR001328">
    <property type="entry name" value="Pept_tRNA_hydro"/>
</dbReference>
<reference evidence="6" key="1">
    <citation type="submission" date="2019-08" db="EMBL/GenBank/DDBJ databases">
        <authorList>
            <person name="Kucharzyk K."/>
            <person name="Murdoch R.W."/>
            <person name="Higgins S."/>
            <person name="Loffler F."/>
        </authorList>
    </citation>
    <scope>NUCLEOTIDE SEQUENCE</scope>
</reference>
<dbReference type="EC" id="3.1.1.29" evidence="1"/>
<proteinExistence type="inferred from homology"/>